<evidence type="ECO:0000313" key="3">
    <source>
        <dbReference type="Proteomes" id="UP000244677"/>
    </source>
</evidence>
<dbReference type="Proteomes" id="UP000244677">
    <property type="component" value="Chromosome"/>
</dbReference>
<evidence type="ECO:0000313" key="2">
    <source>
        <dbReference type="EMBL" id="AWG24108.1"/>
    </source>
</evidence>
<keyword evidence="3" id="KW-1185">Reference proteome</keyword>
<accession>A0A2S1LK61</accession>
<protein>
    <recommendedName>
        <fullName evidence="4">TssN family type VI secretion system protein</fullName>
    </recommendedName>
</protein>
<feature type="transmembrane region" description="Helical" evidence="1">
    <location>
        <begin position="79"/>
        <end position="98"/>
    </location>
</feature>
<keyword evidence="1" id="KW-1133">Transmembrane helix</keyword>
<dbReference type="EMBL" id="CP020919">
    <property type="protein sequence ID" value="AWG24108.1"/>
    <property type="molecule type" value="Genomic_DNA"/>
</dbReference>
<sequence>MIRKYLNHIGGGQTLLYVFVIIAIAMIISLFIGIKTPKFRQEKKKYFIYIFIQALFFVIFGALLYNLKNTTLNVRFITFQIYLLIAGAIHLTTYHIYFKRFEAKELYKEIFIAFVSALFLSAFLILLVCHFQEINYLIYYCGTLLFFVIPTLCYGLFQTAVSIPVKLHKRWFYPVTGKYPSPQISEMRNVIILNLVFQKKANDPQIINFKVKAPKGFDYGRLFYYFINDYNEKNPNSQIHYLDDKNQPFGWYFYTKPKWFSSSNYIDPELAIDTNNIQDGETIICQRI</sequence>
<feature type="transmembrane region" description="Helical" evidence="1">
    <location>
        <begin position="46"/>
        <end position="67"/>
    </location>
</feature>
<dbReference type="AlphaFoldDB" id="A0A2S1LK61"/>
<keyword evidence="1" id="KW-0472">Membrane</keyword>
<keyword evidence="1" id="KW-0812">Transmembrane</keyword>
<feature type="transmembrane region" description="Helical" evidence="1">
    <location>
        <begin position="110"/>
        <end position="131"/>
    </location>
</feature>
<organism evidence="2 3">
    <name type="scientific">Flavobacterium kingsejongi</name>
    <dbReference type="NCBI Taxonomy" id="1678728"/>
    <lineage>
        <taxon>Bacteria</taxon>
        <taxon>Pseudomonadati</taxon>
        <taxon>Bacteroidota</taxon>
        <taxon>Flavobacteriia</taxon>
        <taxon>Flavobacteriales</taxon>
        <taxon>Flavobacteriaceae</taxon>
        <taxon>Flavobacterium</taxon>
    </lineage>
</organism>
<dbReference type="OrthoDB" id="1024052at2"/>
<evidence type="ECO:0008006" key="4">
    <source>
        <dbReference type="Google" id="ProtNLM"/>
    </source>
</evidence>
<dbReference type="KEGG" id="fki:FK004_02160"/>
<reference evidence="2 3" key="1">
    <citation type="submission" date="2017-04" db="EMBL/GenBank/DDBJ databases">
        <title>Complete genome sequence of Flavobacterium kingsejong AJ004.</title>
        <authorList>
            <person name="Lee P.C."/>
        </authorList>
    </citation>
    <scope>NUCLEOTIDE SEQUENCE [LARGE SCALE GENOMIC DNA]</scope>
    <source>
        <strain evidence="2 3">AJ004</strain>
    </source>
</reference>
<name>A0A2S1LK61_9FLAO</name>
<proteinExistence type="predicted"/>
<dbReference type="RefSeq" id="WP_108735767.1">
    <property type="nucleotide sequence ID" value="NZ_CP020919.1"/>
</dbReference>
<feature type="transmembrane region" description="Helical" evidence="1">
    <location>
        <begin position="15"/>
        <end position="34"/>
    </location>
</feature>
<gene>
    <name evidence="2" type="ORF">FK004_02160</name>
</gene>
<dbReference type="Pfam" id="PF17555">
    <property type="entry name" value="TssN"/>
    <property type="match status" value="1"/>
</dbReference>
<dbReference type="InterPro" id="IPR035177">
    <property type="entry name" value="TssN"/>
</dbReference>
<evidence type="ECO:0000256" key="1">
    <source>
        <dbReference type="SAM" id="Phobius"/>
    </source>
</evidence>
<feature type="transmembrane region" description="Helical" evidence="1">
    <location>
        <begin position="137"/>
        <end position="157"/>
    </location>
</feature>